<dbReference type="EMBL" id="CAJGYO010000009">
    <property type="protein sequence ID" value="CAD6254948.1"/>
    <property type="molecule type" value="Genomic_DNA"/>
</dbReference>
<organism evidence="1 2">
    <name type="scientific">Miscanthus lutarioriparius</name>
    <dbReference type="NCBI Taxonomy" id="422564"/>
    <lineage>
        <taxon>Eukaryota</taxon>
        <taxon>Viridiplantae</taxon>
        <taxon>Streptophyta</taxon>
        <taxon>Embryophyta</taxon>
        <taxon>Tracheophyta</taxon>
        <taxon>Spermatophyta</taxon>
        <taxon>Magnoliopsida</taxon>
        <taxon>Liliopsida</taxon>
        <taxon>Poales</taxon>
        <taxon>Poaceae</taxon>
        <taxon>PACMAD clade</taxon>
        <taxon>Panicoideae</taxon>
        <taxon>Andropogonodae</taxon>
        <taxon>Andropogoneae</taxon>
        <taxon>Saccharinae</taxon>
        <taxon>Miscanthus</taxon>
    </lineage>
</organism>
<name>A0A811QFT1_9POAL</name>
<evidence type="ECO:0000313" key="1">
    <source>
        <dbReference type="EMBL" id="CAD6254948.1"/>
    </source>
</evidence>
<dbReference type="Proteomes" id="UP000604825">
    <property type="component" value="Unassembled WGS sequence"/>
</dbReference>
<reference evidence="1" key="1">
    <citation type="submission" date="2020-10" db="EMBL/GenBank/DDBJ databases">
        <authorList>
            <person name="Han B."/>
            <person name="Lu T."/>
            <person name="Zhao Q."/>
            <person name="Huang X."/>
            <person name="Zhao Y."/>
        </authorList>
    </citation>
    <scope>NUCLEOTIDE SEQUENCE</scope>
</reference>
<sequence length="78" mass="7878">MGRGDSAAAAAAAPLLEKTSAAAEAEAEASEAGGGYYYVDGCPGCAVDRHKAANPGIPYANFLYVWIVTLCTALADPI</sequence>
<keyword evidence="2" id="KW-1185">Reference proteome</keyword>
<protein>
    <submittedName>
        <fullName evidence="1">Uncharacterized protein</fullName>
    </submittedName>
</protein>
<dbReference type="OrthoDB" id="10262656at2759"/>
<accession>A0A811QFT1</accession>
<gene>
    <name evidence="1" type="ORF">NCGR_LOCUS38545</name>
</gene>
<comment type="caution">
    <text evidence="1">The sequence shown here is derived from an EMBL/GenBank/DDBJ whole genome shotgun (WGS) entry which is preliminary data.</text>
</comment>
<dbReference type="AlphaFoldDB" id="A0A811QFT1"/>
<proteinExistence type="predicted"/>
<evidence type="ECO:0000313" key="2">
    <source>
        <dbReference type="Proteomes" id="UP000604825"/>
    </source>
</evidence>